<proteinExistence type="predicted"/>
<feature type="non-terminal residue" evidence="1">
    <location>
        <position position="66"/>
    </location>
</feature>
<evidence type="ECO:0000313" key="1">
    <source>
        <dbReference type="EMBL" id="CAK0807618.1"/>
    </source>
</evidence>
<comment type="caution">
    <text evidence="1">The sequence shown here is derived from an EMBL/GenBank/DDBJ whole genome shotgun (WGS) entry which is preliminary data.</text>
</comment>
<dbReference type="Proteomes" id="UP001189429">
    <property type="component" value="Unassembled WGS sequence"/>
</dbReference>
<keyword evidence="2" id="KW-1185">Reference proteome</keyword>
<name>A0ABN9QP23_9DINO</name>
<protein>
    <submittedName>
        <fullName evidence="1">Uncharacterized protein</fullName>
    </submittedName>
</protein>
<sequence length="66" mass="7554">MSQPKHQLDTFKAWAGKSSDISYYLNSHHIDYHEWCMYGKARPVRVTAHCSTGVATKRLDNGVETE</sequence>
<organism evidence="1 2">
    <name type="scientific">Prorocentrum cordatum</name>
    <dbReference type="NCBI Taxonomy" id="2364126"/>
    <lineage>
        <taxon>Eukaryota</taxon>
        <taxon>Sar</taxon>
        <taxon>Alveolata</taxon>
        <taxon>Dinophyceae</taxon>
        <taxon>Prorocentrales</taxon>
        <taxon>Prorocentraceae</taxon>
        <taxon>Prorocentrum</taxon>
    </lineage>
</organism>
<dbReference type="EMBL" id="CAUYUJ010003969">
    <property type="protein sequence ID" value="CAK0807618.1"/>
    <property type="molecule type" value="Genomic_DNA"/>
</dbReference>
<reference evidence="1" key="1">
    <citation type="submission" date="2023-10" db="EMBL/GenBank/DDBJ databases">
        <authorList>
            <person name="Chen Y."/>
            <person name="Shah S."/>
            <person name="Dougan E. K."/>
            <person name="Thang M."/>
            <person name="Chan C."/>
        </authorList>
    </citation>
    <scope>NUCLEOTIDE SEQUENCE [LARGE SCALE GENOMIC DNA]</scope>
</reference>
<evidence type="ECO:0000313" key="2">
    <source>
        <dbReference type="Proteomes" id="UP001189429"/>
    </source>
</evidence>
<accession>A0ABN9QP23</accession>
<gene>
    <name evidence="1" type="ORF">PCOR1329_LOCUS13450</name>
</gene>